<keyword evidence="2" id="KW-1133">Transmembrane helix</keyword>
<dbReference type="PROSITE" id="PS52016">
    <property type="entry name" value="TONB_DEPENDENT_REC_3"/>
    <property type="match status" value="1"/>
</dbReference>
<dbReference type="InterPro" id="IPR023997">
    <property type="entry name" value="TonB-dep_OMP_SusC/RagA_CS"/>
</dbReference>
<feature type="domain" description="TonB-dependent receptor plug" evidence="3">
    <location>
        <begin position="160"/>
        <end position="266"/>
    </location>
</feature>
<dbReference type="SUPFAM" id="SSF49464">
    <property type="entry name" value="Carboxypeptidase regulatory domain-like"/>
    <property type="match status" value="1"/>
</dbReference>
<keyword evidence="1" id="KW-0998">Cell outer membrane</keyword>
<comment type="subcellular location">
    <subcellularLocation>
        <location evidence="1">Cell outer membrane</location>
        <topology evidence="1">Multi-pass membrane protein</topology>
    </subcellularLocation>
</comment>
<dbReference type="SUPFAM" id="SSF56935">
    <property type="entry name" value="Porins"/>
    <property type="match status" value="1"/>
</dbReference>
<keyword evidence="1" id="KW-1134">Transmembrane beta strand</keyword>
<dbReference type="AlphaFoldDB" id="A0A4U9UPA4"/>
<keyword evidence="1 2" id="KW-0472">Membrane</keyword>
<keyword evidence="4" id="KW-0675">Receptor</keyword>
<keyword evidence="1 2" id="KW-0812">Transmembrane</keyword>
<dbReference type="RefSeq" id="WP_051606677.1">
    <property type="nucleotide sequence ID" value="NZ_LR590484.1"/>
</dbReference>
<accession>A0A4U9UPA4</accession>
<dbReference type="Proteomes" id="UP000308196">
    <property type="component" value="Chromosome"/>
</dbReference>
<keyword evidence="1" id="KW-0813">Transport</keyword>
<protein>
    <submittedName>
        <fullName evidence="4">Outer membrane cobalamin receptor protein</fullName>
    </submittedName>
</protein>
<dbReference type="GeneID" id="78462138"/>
<dbReference type="KEGG" id="stha:NCTC11429_01369"/>
<dbReference type="Pfam" id="PF13620">
    <property type="entry name" value="CarboxypepD_reg"/>
    <property type="match status" value="1"/>
</dbReference>
<sequence>METQKNGFLSRKGLLLSKIKQRCRTLVNLEGAVVAYGSLLLMCMLSLGSYAQNKAAGLIKGVVIDEQGNPLSSVTVSILDSLGGVISNQSTTANGMFEIKQLLVGDTVFVNFNSVGFKTQQLKNFIVKGNDNNSLLITLAKDNTNLDEVVVVGFGKQRKITLTGAVASVETKELKQSAVSNLSSALVGRLPGLIARQSSGEAGANGSSIWLRGQSTYSGGNGPLIMIDGVPRDGFEFIDPNEVESITILKDASSTAVYGVRGANGVVLVTTKRGNEGKPNVQFSYENAINEPTRLPEYPNSVDYFRYYRRGLINDGRYSEAEIYTDEYISRFDRSIHWDPSLQYEYLYPSVSWLDYMLKDYSWRRTANVNVTGGGDRFKYFVSGSYMNENGIYAHDDAIKEYNIQANEQRFNFRSNIDLKISDIFNAELGLATIVRNRNYPTPTSTDFFTSLKYTAPYEMPVFNPDGSIAEPARGSSNPYAQLTQRGYKRMLTPYLQGTVGVTAKLDFLTKGLSARTRFSYDAKNEGGFRRTKNYWSYQYEGDDKYSQVKQGQDFLNYEPAYDNYELNINPEFYINYNRKFGAHDLTGMILYRLTSKSKRADNYIDALPYREQGLVSRLAYSYQDRYFAEANFGYNGSENFIKGRRFGFFPSFSIGWAINRENFLKDAAWLDLLKIRASHGKVGNQDPQTRFAYQSKWNLASGGYTFGYDYQTGMSGAIEEKIGNELVTWETARMTNIGLDINIKNGLFEFTGDIFKERRKDIFTTSSRISSALLGIPAGLLPTVNAGVVENRGFELDLRHSLRISKDFSYFLRANYTYAKNKILDYLEEPSSDRPWQTRKGRQLTDIQTYISEGYFKDRDDIANSPSQSFFGVAQPGDIKYRDINGDEKIDSYDLTYLGKSSEPTSILGAAMGFSYKGLDISALFQGGFGRSVFIDGWTMFGANLEFRQVMKVVATDYWTPENQQATFPRPMSQKTPNNTQRSTHYLRNGNYVRLKNMEIGFTLPQHWSRKIAASKVRLYVNGNNLFTWDKVKLFDPEENYGSPGYPLMATYNFGVNVGF</sequence>
<dbReference type="Pfam" id="PF07715">
    <property type="entry name" value="Plug"/>
    <property type="match status" value="1"/>
</dbReference>
<gene>
    <name evidence="4" type="ORF">NCTC11429_01369</name>
</gene>
<dbReference type="InterPro" id="IPR037066">
    <property type="entry name" value="Plug_dom_sf"/>
</dbReference>
<dbReference type="GO" id="GO:0009279">
    <property type="term" value="C:cell outer membrane"/>
    <property type="evidence" value="ECO:0007669"/>
    <property type="project" value="UniProtKB-SubCell"/>
</dbReference>
<dbReference type="InterPro" id="IPR012910">
    <property type="entry name" value="Plug_dom"/>
</dbReference>
<dbReference type="InterPro" id="IPR039426">
    <property type="entry name" value="TonB-dep_rcpt-like"/>
</dbReference>
<dbReference type="Gene3D" id="2.170.130.10">
    <property type="entry name" value="TonB-dependent receptor, plug domain"/>
    <property type="match status" value="1"/>
</dbReference>
<dbReference type="InterPro" id="IPR008969">
    <property type="entry name" value="CarboxyPept-like_regulatory"/>
</dbReference>
<evidence type="ECO:0000256" key="2">
    <source>
        <dbReference type="SAM" id="Phobius"/>
    </source>
</evidence>
<proteinExistence type="inferred from homology"/>
<name>A0A4U9UPA4_9SPHI</name>
<evidence type="ECO:0000313" key="4">
    <source>
        <dbReference type="EMBL" id="VTR34667.1"/>
    </source>
</evidence>
<dbReference type="STRING" id="1123265.GCA_000686625_01807"/>
<dbReference type="EMBL" id="LR590484">
    <property type="protein sequence ID" value="VTR34667.1"/>
    <property type="molecule type" value="Genomic_DNA"/>
</dbReference>
<evidence type="ECO:0000256" key="1">
    <source>
        <dbReference type="PROSITE-ProRule" id="PRU01360"/>
    </source>
</evidence>
<evidence type="ECO:0000259" key="3">
    <source>
        <dbReference type="Pfam" id="PF07715"/>
    </source>
</evidence>
<dbReference type="NCBIfam" id="TIGR04056">
    <property type="entry name" value="OMP_RagA_SusC"/>
    <property type="match status" value="1"/>
</dbReference>
<evidence type="ECO:0000313" key="5">
    <source>
        <dbReference type="Proteomes" id="UP000308196"/>
    </source>
</evidence>
<organism evidence="4 5">
    <name type="scientific">Sphingobacterium thalpophilum</name>
    <dbReference type="NCBI Taxonomy" id="259"/>
    <lineage>
        <taxon>Bacteria</taxon>
        <taxon>Pseudomonadati</taxon>
        <taxon>Bacteroidota</taxon>
        <taxon>Sphingobacteriia</taxon>
        <taxon>Sphingobacteriales</taxon>
        <taxon>Sphingobacteriaceae</taxon>
        <taxon>Sphingobacterium</taxon>
    </lineage>
</organism>
<dbReference type="Gene3D" id="2.60.40.1120">
    <property type="entry name" value="Carboxypeptidase-like, regulatory domain"/>
    <property type="match status" value="1"/>
</dbReference>
<dbReference type="NCBIfam" id="TIGR04057">
    <property type="entry name" value="SusC_RagA_signa"/>
    <property type="match status" value="1"/>
</dbReference>
<reference evidence="4 5" key="1">
    <citation type="submission" date="2019-05" db="EMBL/GenBank/DDBJ databases">
        <authorList>
            <consortium name="Pathogen Informatics"/>
        </authorList>
    </citation>
    <scope>NUCLEOTIDE SEQUENCE [LARGE SCALE GENOMIC DNA]</scope>
    <source>
        <strain evidence="4 5">NCTC11429</strain>
    </source>
</reference>
<comment type="similarity">
    <text evidence="1">Belongs to the TonB-dependent receptor family.</text>
</comment>
<dbReference type="FunFam" id="2.170.130.10:FF:000003">
    <property type="entry name" value="SusC/RagA family TonB-linked outer membrane protein"/>
    <property type="match status" value="1"/>
</dbReference>
<feature type="transmembrane region" description="Helical" evidence="2">
    <location>
        <begin position="26"/>
        <end position="50"/>
    </location>
</feature>
<dbReference type="InterPro" id="IPR023996">
    <property type="entry name" value="TonB-dep_OMP_SusC/RagA"/>
</dbReference>